<accession>A0A2A2M235</accession>
<sequence length="330" mass="35919">MDRRARHDAIARNQARHRRPAPALFVMDELGGWGDLRIGPDGPFVVVDVELRDDIGEVDIGLPIGVDRADVAPIGGGLLAGAHAACREAVRLRLAVLDEVRNDVLAEIARGARRVGVAAQLFDQELRAEDVDAEAGERDVGLARDRRRIGRLFDEVDDPVGLIDVHHAERDRLHPRNLHAGNRDVGATVAMLLEHHFVIHLVDVIAGQDHHIFDVIGLDDVDVLVDRVGGAFIPLEFADPLAGGQDVEAFVAFGAQEVPAALQVADQRMRLVLGRDADAADARIDRVRQREIDDPALAAEIDRGLGARVGQFHQPAAAPARQHIGHRVTR</sequence>
<protein>
    <submittedName>
        <fullName evidence="1">Uncharacterized protein</fullName>
    </submittedName>
</protein>
<name>A0A2A2M235_9BILA</name>
<comment type="caution">
    <text evidence="1">The sequence shown here is derived from an EMBL/GenBank/DDBJ whole genome shotgun (WGS) entry which is preliminary data.</text>
</comment>
<evidence type="ECO:0000313" key="1">
    <source>
        <dbReference type="EMBL" id="PAV92443.1"/>
    </source>
</evidence>
<reference evidence="1 2" key="1">
    <citation type="journal article" date="2017" name="Curr. Biol.">
        <title>Genome architecture and evolution of a unichromosomal asexual nematode.</title>
        <authorList>
            <person name="Fradin H."/>
            <person name="Zegar C."/>
            <person name="Gutwein M."/>
            <person name="Lucas J."/>
            <person name="Kovtun M."/>
            <person name="Corcoran D."/>
            <person name="Baugh L.R."/>
            <person name="Kiontke K."/>
            <person name="Gunsalus K."/>
            <person name="Fitch D.H."/>
            <person name="Piano F."/>
        </authorList>
    </citation>
    <scope>NUCLEOTIDE SEQUENCE [LARGE SCALE GENOMIC DNA]</scope>
    <source>
        <strain evidence="1">PF1309</strain>
    </source>
</reference>
<keyword evidence="2" id="KW-1185">Reference proteome</keyword>
<dbReference type="EMBL" id="LIAE01006195">
    <property type="protein sequence ID" value="PAV92443.1"/>
    <property type="molecule type" value="Genomic_DNA"/>
</dbReference>
<dbReference type="AlphaFoldDB" id="A0A2A2M235"/>
<dbReference type="Proteomes" id="UP000218231">
    <property type="component" value="Unassembled WGS sequence"/>
</dbReference>
<organism evidence="1 2">
    <name type="scientific">Diploscapter pachys</name>
    <dbReference type="NCBI Taxonomy" id="2018661"/>
    <lineage>
        <taxon>Eukaryota</taxon>
        <taxon>Metazoa</taxon>
        <taxon>Ecdysozoa</taxon>
        <taxon>Nematoda</taxon>
        <taxon>Chromadorea</taxon>
        <taxon>Rhabditida</taxon>
        <taxon>Rhabditina</taxon>
        <taxon>Rhabditomorpha</taxon>
        <taxon>Rhabditoidea</taxon>
        <taxon>Rhabditidae</taxon>
        <taxon>Diploscapter</taxon>
    </lineage>
</organism>
<evidence type="ECO:0000313" key="2">
    <source>
        <dbReference type="Proteomes" id="UP000218231"/>
    </source>
</evidence>
<gene>
    <name evidence="1" type="ORF">WR25_20465</name>
</gene>
<proteinExistence type="predicted"/>